<organism evidence="1 3">
    <name type="scientific">Peronospora effusa</name>
    <dbReference type="NCBI Taxonomy" id="542832"/>
    <lineage>
        <taxon>Eukaryota</taxon>
        <taxon>Sar</taxon>
        <taxon>Stramenopiles</taxon>
        <taxon>Oomycota</taxon>
        <taxon>Peronosporomycetes</taxon>
        <taxon>Peronosporales</taxon>
        <taxon>Peronosporaceae</taxon>
        <taxon>Peronospora</taxon>
    </lineage>
</organism>
<evidence type="ECO:0000313" key="2">
    <source>
        <dbReference type="EMBL" id="RQM15927.1"/>
    </source>
</evidence>
<evidence type="ECO:0000313" key="4">
    <source>
        <dbReference type="Proteomes" id="UP000286097"/>
    </source>
</evidence>
<dbReference type="EMBL" id="QLLG01000001">
    <property type="protein sequence ID" value="RMX70481.1"/>
    <property type="molecule type" value="Genomic_DNA"/>
</dbReference>
<dbReference type="EMBL" id="QKXF01000137">
    <property type="protein sequence ID" value="RQM15927.1"/>
    <property type="molecule type" value="Genomic_DNA"/>
</dbReference>
<name>A0A3M6VVS0_9STRA</name>
<dbReference type="AlphaFoldDB" id="A0A3M6VVS0"/>
<protein>
    <submittedName>
        <fullName evidence="1">Uncharacterized protein</fullName>
    </submittedName>
</protein>
<comment type="caution">
    <text evidence="1">The sequence shown here is derived from an EMBL/GenBank/DDBJ whole genome shotgun (WGS) entry which is preliminary data.</text>
</comment>
<gene>
    <name evidence="2" type="ORF">DD237_006220</name>
    <name evidence="1" type="ORF">DD238_000386</name>
</gene>
<evidence type="ECO:0000313" key="3">
    <source>
        <dbReference type="Proteomes" id="UP000282087"/>
    </source>
</evidence>
<reference evidence="3 4" key="1">
    <citation type="submission" date="2018-06" db="EMBL/GenBank/DDBJ databases">
        <title>Comparative genomics of downy mildews reveals potential adaptations to biotrophy.</title>
        <authorList>
            <person name="Fletcher K."/>
            <person name="Klosterman S.J."/>
            <person name="Derevnina L."/>
            <person name="Martin F."/>
            <person name="Koike S."/>
            <person name="Reyes Chin-Wo S."/>
            <person name="Mou B."/>
            <person name="Michelmore R."/>
        </authorList>
    </citation>
    <scope>NUCLEOTIDE SEQUENCE [LARGE SCALE GENOMIC DNA]</scope>
    <source>
        <strain evidence="2 4">R13</strain>
        <strain evidence="1 3">R14</strain>
    </source>
</reference>
<sequence>MSKKGSVTMMVMADGIERVLTLKEVYFAESVKCNLIPYGNLDKKGYSLGYYGAQRVLADRNSGQVAFDEELV</sequence>
<dbReference type="Proteomes" id="UP000282087">
    <property type="component" value="Unassembled WGS sequence"/>
</dbReference>
<evidence type="ECO:0000313" key="1">
    <source>
        <dbReference type="EMBL" id="RMX70481.1"/>
    </source>
</evidence>
<dbReference type="VEuPathDB" id="FungiDB:DD237_006220"/>
<keyword evidence="3" id="KW-1185">Reference proteome</keyword>
<accession>A0A3M6VVS0</accession>
<dbReference type="Proteomes" id="UP000286097">
    <property type="component" value="Unassembled WGS sequence"/>
</dbReference>
<proteinExistence type="predicted"/>